<accession>A0ABZ3C166</accession>
<keyword evidence="2 8" id="KW-0436">Ligase</keyword>
<evidence type="ECO:0000256" key="6">
    <source>
        <dbReference type="ARBA" id="ARBA00022842"/>
    </source>
</evidence>
<reference evidence="13 14" key="1">
    <citation type="submission" date="2024-03" db="EMBL/GenBank/DDBJ databases">
        <title>Complete Genome Sequence and Annotation of Ignatzschineria larvae DSM 13226.</title>
        <authorList>
            <person name="Cantrell E."/>
            <person name="Burcham Z.M."/>
        </authorList>
    </citation>
    <scope>NUCLEOTIDE SEQUENCE [LARGE SCALE GENOMIC DNA]</scope>
    <source>
        <strain evidence="13 14">DSM 13226</strain>
    </source>
</reference>
<feature type="binding site" evidence="8">
    <location>
        <position position="157"/>
    </location>
    <ligand>
        <name>Mg(2+)</name>
        <dbReference type="ChEBI" id="CHEBI:18420"/>
    </ligand>
</feature>
<organism evidence="13 14">
    <name type="scientific">Ignatzschineria larvae DSM 13226</name>
    <dbReference type="NCBI Taxonomy" id="1111732"/>
    <lineage>
        <taxon>Bacteria</taxon>
        <taxon>Pseudomonadati</taxon>
        <taxon>Pseudomonadota</taxon>
        <taxon>Gammaproteobacteria</taxon>
        <taxon>Cardiobacteriales</taxon>
        <taxon>Ignatzschineriaceae</taxon>
        <taxon>Ignatzschineria</taxon>
    </lineage>
</organism>
<evidence type="ECO:0000256" key="3">
    <source>
        <dbReference type="ARBA" id="ARBA00022723"/>
    </source>
</evidence>
<evidence type="ECO:0000256" key="8">
    <source>
        <dbReference type="HAMAP-Rule" id="MF_00193"/>
    </source>
</evidence>
<evidence type="ECO:0000313" key="13">
    <source>
        <dbReference type="EMBL" id="WZW88525.1"/>
    </source>
</evidence>
<evidence type="ECO:0000256" key="7">
    <source>
        <dbReference type="ARBA" id="ARBA00023027"/>
    </source>
</evidence>
<feature type="binding site" description="in other chain" evidence="8">
    <location>
        <position position="132"/>
    </location>
    <ligand>
        <name>deamido-NAD(+)</name>
        <dbReference type="ChEBI" id="CHEBI:58437"/>
        <note>ligand shared between two neighboring subunits</note>
    </ligand>
</feature>
<keyword evidence="11" id="KW-0812">Transmembrane</keyword>
<feature type="binding site" evidence="8">
    <location>
        <begin position="43"/>
        <end position="50"/>
    </location>
    <ligand>
        <name>ATP</name>
        <dbReference type="ChEBI" id="CHEBI:30616"/>
    </ligand>
</feature>
<keyword evidence="11" id="KW-0472">Membrane</keyword>
<comment type="subunit">
    <text evidence="8">Homodimer.</text>
</comment>
<keyword evidence="14" id="KW-1185">Reference proteome</keyword>
<dbReference type="NCBIfam" id="TIGR00552">
    <property type="entry name" value="nadE"/>
    <property type="match status" value="1"/>
</dbReference>
<keyword evidence="4 8" id="KW-0547">Nucleotide-binding</keyword>
<keyword evidence="6 8" id="KW-0460">Magnesium</keyword>
<dbReference type="EMBL" id="CP150637">
    <property type="protein sequence ID" value="WZW88525.1"/>
    <property type="molecule type" value="Genomic_DNA"/>
</dbReference>
<keyword evidence="5 8" id="KW-0067">ATP-binding</keyword>
<comment type="similarity">
    <text evidence="1 8 9">Belongs to the NAD synthetase family.</text>
</comment>
<evidence type="ECO:0000256" key="9">
    <source>
        <dbReference type="RuleBase" id="RU003811"/>
    </source>
</evidence>
<gene>
    <name evidence="8 13" type="primary">nadE</name>
    <name evidence="13" type="ORF">WMO13_03840</name>
</gene>
<dbReference type="Gene3D" id="3.40.50.620">
    <property type="entry name" value="HUPs"/>
    <property type="match status" value="1"/>
</dbReference>
<dbReference type="PANTHER" id="PTHR23090:SF7">
    <property type="entry name" value="NH(3)-DEPENDENT NAD(+) SYNTHETASE"/>
    <property type="match status" value="1"/>
</dbReference>
<evidence type="ECO:0000256" key="10">
    <source>
        <dbReference type="RuleBase" id="RU003812"/>
    </source>
</evidence>
<protein>
    <recommendedName>
        <fullName evidence="8 10">NH(3)-dependent NAD(+) synthetase</fullName>
        <ecNumber evidence="8 10">6.3.1.5</ecNumber>
    </recommendedName>
</protein>
<evidence type="ECO:0000256" key="5">
    <source>
        <dbReference type="ARBA" id="ARBA00022840"/>
    </source>
</evidence>
<dbReference type="EC" id="6.3.1.5" evidence="8 10"/>
<dbReference type="CDD" id="cd00553">
    <property type="entry name" value="NAD_synthase"/>
    <property type="match status" value="1"/>
</dbReference>
<proteinExistence type="inferred from homology"/>
<evidence type="ECO:0000313" key="14">
    <source>
        <dbReference type="Proteomes" id="UP001449178"/>
    </source>
</evidence>
<dbReference type="InterPro" id="IPR003694">
    <property type="entry name" value="NAD_synthase"/>
</dbReference>
<evidence type="ECO:0000259" key="12">
    <source>
        <dbReference type="Pfam" id="PF02540"/>
    </source>
</evidence>
<feature type="binding site" evidence="8">
    <location>
        <position position="181"/>
    </location>
    <ligand>
        <name>ATP</name>
        <dbReference type="ChEBI" id="CHEBI:30616"/>
    </ligand>
</feature>
<evidence type="ECO:0000256" key="4">
    <source>
        <dbReference type="ARBA" id="ARBA00022741"/>
    </source>
</evidence>
<feature type="binding site" description="in other chain" evidence="8">
    <location>
        <position position="165"/>
    </location>
    <ligand>
        <name>deamido-NAD(+)</name>
        <dbReference type="ChEBI" id="CHEBI:58437"/>
        <note>ligand shared between two neighboring subunits</note>
    </ligand>
</feature>
<feature type="binding site" description="in other chain" evidence="8">
    <location>
        <begin position="249"/>
        <end position="250"/>
    </location>
    <ligand>
        <name>deamido-NAD(+)</name>
        <dbReference type="ChEBI" id="CHEBI:58437"/>
        <note>ligand shared between two neighboring subunits</note>
    </ligand>
</feature>
<dbReference type="RefSeq" id="WP_051396166.1">
    <property type="nucleotide sequence ID" value="NZ_AZOD01000012.1"/>
</dbReference>
<dbReference type="Proteomes" id="UP001449178">
    <property type="component" value="Chromosome"/>
</dbReference>
<feature type="transmembrane region" description="Helical" evidence="11">
    <location>
        <begin position="40"/>
        <end position="61"/>
    </location>
</feature>
<evidence type="ECO:0000256" key="2">
    <source>
        <dbReference type="ARBA" id="ARBA00022598"/>
    </source>
</evidence>
<dbReference type="InterPro" id="IPR022310">
    <property type="entry name" value="NAD/GMP_synthase"/>
</dbReference>
<keyword evidence="7 8" id="KW-0520">NAD</keyword>
<feature type="binding site" evidence="8">
    <location>
        <position position="203"/>
    </location>
    <ligand>
        <name>ATP</name>
        <dbReference type="ChEBI" id="CHEBI:30616"/>
    </ligand>
</feature>
<comment type="pathway">
    <text evidence="8">Cofactor biosynthesis; NAD(+) biosynthesis; NAD(+) from deamido-NAD(+) (ammonia route): step 1/1.</text>
</comment>
<keyword evidence="11" id="KW-1133">Transmembrane helix</keyword>
<name>A0ABZ3C166_9GAMM</name>
<feature type="domain" description="NAD/GMP synthase" evidence="12">
    <location>
        <begin position="21"/>
        <end position="254"/>
    </location>
</feature>
<dbReference type="Pfam" id="PF02540">
    <property type="entry name" value="NAD_synthase"/>
    <property type="match status" value="1"/>
</dbReference>
<comment type="catalytic activity">
    <reaction evidence="8 10">
        <text>deamido-NAD(+) + NH4(+) + ATP = AMP + diphosphate + NAD(+) + H(+)</text>
        <dbReference type="Rhea" id="RHEA:21188"/>
        <dbReference type="ChEBI" id="CHEBI:15378"/>
        <dbReference type="ChEBI" id="CHEBI:28938"/>
        <dbReference type="ChEBI" id="CHEBI:30616"/>
        <dbReference type="ChEBI" id="CHEBI:33019"/>
        <dbReference type="ChEBI" id="CHEBI:57540"/>
        <dbReference type="ChEBI" id="CHEBI:58437"/>
        <dbReference type="ChEBI" id="CHEBI:456215"/>
        <dbReference type="EC" id="6.3.1.5"/>
    </reaction>
</comment>
<feature type="binding site" evidence="8">
    <location>
        <position position="172"/>
    </location>
    <ligand>
        <name>deamido-NAD(+)</name>
        <dbReference type="ChEBI" id="CHEBI:58437"/>
        <note>ligand shared between two neighboring subunits</note>
    </ligand>
</feature>
<dbReference type="InterPro" id="IPR014729">
    <property type="entry name" value="Rossmann-like_a/b/a_fold"/>
</dbReference>
<dbReference type="PANTHER" id="PTHR23090">
    <property type="entry name" value="NH 3 /GLUTAMINE-DEPENDENT NAD + SYNTHETASE"/>
    <property type="match status" value="1"/>
</dbReference>
<dbReference type="InterPro" id="IPR022926">
    <property type="entry name" value="NH(3)-dep_NAD(+)_synth"/>
</dbReference>
<dbReference type="SUPFAM" id="SSF52402">
    <property type="entry name" value="Adenine nucleotide alpha hydrolases-like"/>
    <property type="match status" value="1"/>
</dbReference>
<dbReference type="GO" id="GO:0008795">
    <property type="term" value="F:NAD+ synthase activity"/>
    <property type="evidence" value="ECO:0007669"/>
    <property type="project" value="UniProtKB-EC"/>
</dbReference>
<evidence type="ECO:0000256" key="11">
    <source>
        <dbReference type="SAM" id="Phobius"/>
    </source>
</evidence>
<dbReference type="HAMAP" id="MF_00193">
    <property type="entry name" value="NadE_ammonia_dep"/>
    <property type="match status" value="1"/>
</dbReference>
<evidence type="ECO:0000256" key="1">
    <source>
        <dbReference type="ARBA" id="ARBA00005859"/>
    </source>
</evidence>
<sequence>MQQNRQQIRQPLSATELSQYLTYLVSWLEEELRYRNAKNFIFGVSGGVDSAVVAGIMARYFPDKSIGVLMPSHSNPQDLVDAELVMTHFNLPYHIVDLSATFDQLMLAVGEKYNRTDDESKDRVIRGNNSARLRMTALYTVAQVTNGIVVGTDNAVEWYTGYFTKFGDGGVDIVPLIHLDKAEVFILAKLVDVPQGIIDKKPSAGLWDSQTDEGEMGVTYDALNRHLRGESVSDAELERIQFWHERSHHKRALPRMPHKPVIVKS</sequence>
<feature type="binding site" evidence="8">
    <location>
        <position position="49"/>
    </location>
    <ligand>
        <name>Mg(2+)</name>
        <dbReference type="ChEBI" id="CHEBI:18420"/>
    </ligand>
</feature>
<keyword evidence="3 8" id="KW-0479">Metal-binding</keyword>
<feature type="binding site" evidence="8">
    <location>
        <position position="152"/>
    </location>
    <ligand>
        <name>ATP</name>
        <dbReference type="ChEBI" id="CHEBI:30616"/>
    </ligand>
</feature>
<comment type="function">
    <text evidence="8">Catalyzes the ATP-dependent amidation of deamido-NAD to form NAD. Uses ammonia as a nitrogen source.</text>
</comment>